<name>A0A516GND9_9FLAO</name>
<dbReference type="Proteomes" id="UP000319209">
    <property type="component" value="Chromosome"/>
</dbReference>
<dbReference type="AlphaFoldDB" id="A0A516GND9"/>
<dbReference type="RefSeq" id="WP_143379779.1">
    <property type="nucleotide sequence ID" value="NZ_CP041637.1"/>
</dbReference>
<organism evidence="1 2">
    <name type="scientific">Formosa sediminum</name>
    <dbReference type="NCBI Taxonomy" id="2594004"/>
    <lineage>
        <taxon>Bacteria</taxon>
        <taxon>Pseudomonadati</taxon>
        <taxon>Bacteroidota</taxon>
        <taxon>Flavobacteriia</taxon>
        <taxon>Flavobacteriales</taxon>
        <taxon>Flavobacteriaceae</taxon>
        <taxon>Formosa</taxon>
    </lineage>
</organism>
<keyword evidence="2" id="KW-1185">Reference proteome</keyword>
<gene>
    <name evidence="1" type="ORF">FNB79_02390</name>
</gene>
<dbReference type="EMBL" id="CP041637">
    <property type="protein sequence ID" value="QDO92870.1"/>
    <property type="molecule type" value="Genomic_DNA"/>
</dbReference>
<proteinExistence type="predicted"/>
<evidence type="ECO:0000313" key="1">
    <source>
        <dbReference type="EMBL" id="QDO92870.1"/>
    </source>
</evidence>
<sequence>MKKLFFILSCTLIFYNCNQDDVVSCFTPPNPFYFEIVDKTTGENVFTNGTYNSEDITLTNILSNNDSVEFNFIDEDSYNIIEINSIGWQTEIVNFELKIEDETIFNLYVNAKRKSENECSFTTYNEIEIQNAEYSLDQEFYIYKILVQP</sequence>
<protein>
    <submittedName>
        <fullName evidence="1">Uncharacterized protein</fullName>
    </submittedName>
</protein>
<reference evidence="1 2" key="1">
    <citation type="submission" date="2019-07" db="EMBL/GenBank/DDBJ databases">
        <title>Genome sequencing for Formosa sp. PS13.</title>
        <authorList>
            <person name="Park S.-J."/>
        </authorList>
    </citation>
    <scope>NUCLEOTIDE SEQUENCE [LARGE SCALE GENOMIC DNA]</scope>
    <source>
        <strain evidence="1 2">PS13</strain>
    </source>
</reference>
<evidence type="ECO:0000313" key="2">
    <source>
        <dbReference type="Proteomes" id="UP000319209"/>
    </source>
</evidence>
<dbReference type="OrthoDB" id="1119476at2"/>
<dbReference type="KEGG" id="fop:FNB79_02390"/>
<accession>A0A516GND9</accession>